<keyword evidence="3" id="KW-1185">Reference proteome</keyword>
<dbReference type="EMBL" id="JACEIK010001640">
    <property type="protein sequence ID" value="MCD7471063.1"/>
    <property type="molecule type" value="Genomic_DNA"/>
</dbReference>
<sequence>MIISLVVKQKRERFLRRKNLLSERLKTLQRSQEELPDIQALLNKREDIIFSSSQELNRREKDFEDEKSNSEMMLKP</sequence>
<evidence type="ECO:0000256" key="1">
    <source>
        <dbReference type="SAM" id="MobiDB-lite"/>
    </source>
</evidence>
<feature type="region of interest" description="Disordered" evidence="1">
    <location>
        <begin position="57"/>
        <end position="76"/>
    </location>
</feature>
<feature type="compositionally biased region" description="Basic and acidic residues" evidence="1">
    <location>
        <begin position="57"/>
        <end position="69"/>
    </location>
</feature>
<comment type="caution">
    <text evidence="2">The sequence shown here is derived from an EMBL/GenBank/DDBJ whole genome shotgun (WGS) entry which is preliminary data.</text>
</comment>
<proteinExistence type="predicted"/>
<reference evidence="2 3" key="1">
    <citation type="journal article" date="2021" name="BMC Genomics">
        <title>Datura genome reveals duplications of psychoactive alkaloid biosynthetic genes and high mutation rate following tissue culture.</title>
        <authorList>
            <person name="Rajewski A."/>
            <person name="Carter-House D."/>
            <person name="Stajich J."/>
            <person name="Litt A."/>
        </authorList>
    </citation>
    <scope>NUCLEOTIDE SEQUENCE [LARGE SCALE GENOMIC DNA]</scope>
    <source>
        <strain evidence="2">AR-01</strain>
    </source>
</reference>
<evidence type="ECO:0000313" key="2">
    <source>
        <dbReference type="EMBL" id="MCD7471063.1"/>
    </source>
</evidence>
<name>A0ABS8TJQ0_DATST</name>
<organism evidence="2 3">
    <name type="scientific">Datura stramonium</name>
    <name type="common">Jimsonweed</name>
    <name type="synonym">Common thornapple</name>
    <dbReference type="NCBI Taxonomy" id="4076"/>
    <lineage>
        <taxon>Eukaryota</taxon>
        <taxon>Viridiplantae</taxon>
        <taxon>Streptophyta</taxon>
        <taxon>Embryophyta</taxon>
        <taxon>Tracheophyta</taxon>
        <taxon>Spermatophyta</taxon>
        <taxon>Magnoliopsida</taxon>
        <taxon>eudicotyledons</taxon>
        <taxon>Gunneridae</taxon>
        <taxon>Pentapetalae</taxon>
        <taxon>asterids</taxon>
        <taxon>lamiids</taxon>
        <taxon>Solanales</taxon>
        <taxon>Solanaceae</taxon>
        <taxon>Solanoideae</taxon>
        <taxon>Datureae</taxon>
        <taxon>Datura</taxon>
    </lineage>
</organism>
<protein>
    <submittedName>
        <fullName evidence="2">Uncharacterized protein</fullName>
    </submittedName>
</protein>
<gene>
    <name evidence="2" type="ORF">HAX54_011343</name>
</gene>
<evidence type="ECO:0000313" key="3">
    <source>
        <dbReference type="Proteomes" id="UP000823775"/>
    </source>
</evidence>
<accession>A0ABS8TJQ0</accession>
<dbReference type="Proteomes" id="UP000823775">
    <property type="component" value="Unassembled WGS sequence"/>
</dbReference>